<dbReference type="Pfam" id="PF02361">
    <property type="entry name" value="CbiQ"/>
    <property type="match status" value="1"/>
</dbReference>
<dbReference type="CDD" id="cd16914">
    <property type="entry name" value="EcfT"/>
    <property type="match status" value="1"/>
</dbReference>
<evidence type="ECO:0000256" key="5">
    <source>
        <dbReference type="ARBA" id="ARBA00023136"/>
    </source>
</evidence>
<dbReference type="InterPro" id="IPR051611">
    <property type="entry name" value="ECF_transporter_component"/>
</dbReference>
<comment type="caution">
    <text evidence="7">The sequence shown here is derived from an EMBL/GenBank/DDBJ whole genome shotgun (WGS) entry which is preliminary data.</text>
</comment>
<keyword evidence="5 6" id="KW-0472">Membrane</keyword>
<sequence length="267" mass="30024">MASVASYLIYQKKNSLLERWDPRMKIVAALLYTLALLLTQHLGLKSFLVVLLFGLWGVAKLSWRILAITVLSLVLFFVFTMIYQATLLTAPGETLIQWGFMEFSYEGAIRGVKMCEQILGIVLVLSLVVRTTSPVVLAEGLELLLGGLKKWKVPVHEAVMMFSIALRFLPLLLEEFDKIRKAQTARGGGFHRKGVLSRFGGVLPMLLPLFVLSILRAKDLATAMESRCYTGDEGRTPIRIYRLQLRDYLVLASTVLLLGLIPFFSTW</sequence>
<dbReference type="Proteomes" id="UP001469365">
    <property type="component" value="Unassembled WGS sequence"/>
</dbReference>
<evidence type="ECO:0000313" key="8">
    <source>
        <dbReference type="Proteomes" id="UP001469365"/>
    </source>
</evidence>
<dbReference type="PANTHER" id="PTHR34857:SF2">
    <property type="entry name" value="SLL0384 PROTEIN"/>
    <property type="match status" value="1"/>
</dbReference>
<reference evidence="7 8" key="1">
    <citation type="submission" date="2024-04" db="EMBL/GenBank/DDBJ databases">
        <title>draft genome sequnece of Paenibacillus filicis.</title>
        <authorList>
            <person name="Kim D.-U."/>
        </authorList>
    </citation>
    <scope>NUCLEOTIDE SEQUENCE [LARGE SCALE GENOMIC DNA]</scope>
    <source>
        <strain evidence="7 8">KACC14197</strain>
    </source>
</reference>
<name>A0ABU9DTF9_9BACL</name>
<evidence type="ECO:0000256" key="4">
    <source>
        <dbReference type="ARBA" id="ARBA00022989"/>
    </source>
</evidence>
<evidence type="ECO:0000256" key="1">
    <source>
        <dbReference type="ARBA" id="ARBA00004141"/>
    </source>
</evidence>
<proteinExistence type="predicted"/>
<feature type="transmembrane region" description="Helical" evidence="6">
    <location>
        <begin position="248"/>
        <end position="265"/>
    </location>
</feature>
<keyword evidence="4 6" id="KW-1133">Transmembrane helix</keyword>
<evidence type="ECO:0000256" key="6">
    <source>
        <dbReference type="SAM" id="Phobius"/>
    </source>
</evidence>
<evidence type="ECO:0000256" key="2">
    <source>
        <dbReference type="ARBA" id="ARBA00022475"/>
    </source>
</evidence>
<comment type="subcellular location">
    <subcellularLocation>
        <location evidence="1">Membrane</location>
        <topology evidence="1">Multi-pass membrane protein</topology>
    </subcellularLocation>
</comment>
<keyword evidence="3 6" id="KW-0812">Transmembrane</keyword>
<keyword evidence="8" id="KW-1185">Reference proteome</keyword>
<feature type="transmembrane region" description="Helical" evidence="6">
    <location>
        <begin position="29"/>
        <end position="55"/>
    </location>
</feature>
<dbReference type="PANTHER" id="PTHR34857">
    <property type="entry name" value="SLL0384 PROTEIN"/>
    <property type="match status" value="1"/>
</dbReference>
<gene>
    <name evidence="7" type="ORF">WMW72_24255</name>
</gene>
<accession>A0ABU9DTF9</accession>
<feature type="transmembrane region" description="Helical" evidence="6">
    <location>
        <begin position="61"/>
        <end position="83"/>
    </location>
</feature>
<feature type="transmembrane region" description="Helical" evidence="6">
    <location>
        <begin position="195"/>
        <end position="215"/>
    </location>
</feature>
<dbReference type="EMBL" id="JBBPCC010000018">
    <property type="protein sequence ID" value="MEK8131023.1"/>
    <property type="molecule type" value="Genomic_DNA"/>
</dbReference>
<evidence type="ECO:0000313" key="7">
    <source>
        <dbReference type="EMBL" id="MEK8131023.1"/>
    </source>
</evidence>
<dbReference type="RefSeq" id="WP_341418164.1">
    <property type="nucleotide sequence ID" value="NZ_JBBPCC010000018.1"/>
</dbReference>
<organism evidence="7 8">
    <name type="scientific">Paenibacillus filicis</name>
    <dbReference type="NCBI Taxonomy" id="669464"/>
    <lineage>
        <taxon>Bacteria</taxon>
        <taxon>Bacillati</taxon>
        <taxon>Bacillota</taxon>
        <taxon>Bacilli</taxon>
        <taxon>Bacillales</taxon>
        <taxon>Paenibacillaceae</taxon>
        <taxon>Paenibacillus</taxon>
    </lineage>
</organism>
<protein>
    <submittedName>
        <fullName evidence="7">Energy-coupling factor transporter transmembrane component T</fullName>
    </submittedName>
</protein>
<keyword evidence="2" id="KW-1003">Cell membrane</keyword>
<evidence type="ECO:0000256" key="3">
    <source>
        <dbReference type="ARBA" id="ARBA00022692"/>
    </source>
</evidence>
<dbReference type="InterPro" id="IPR003339">
    <property type="entry name" value="ABC/ECF_trnsptr_transmembrane"/>
</dbReference>